<comment type="caution">
    <text evidence="2">The sequence shown here is derived from an EMBL/GenBank/DDBJ whole genome shotgun (WGS) entry which is preliminary data.</text>
</comment>
<sequence>MVKEEKARGNVKMSGRDTDGQTQRKKQLETLSYHRNHERSGFPITELQKLAITQRRVMAEMGVKREVTENEERHNHIHPSPWGLQHAHIYIQYSQHCSGERV</sequence>
<organism evidence="2 3">
    <name type="scientific">Pleuronectes platessa</name>
    <name type="common">European plaice</name>
    <dbReference type="NCBI Taxonomy" id="8262"/>
    <lineage>
        <taxon>Eukaryota</taxon>
        <taxon>Metazoa</taxon>
        <taxon>Chordata</taxon>
        <taxon>Craniata</taxon>
        <taxon>Vertebrata</taxon>
        <taxon>Euteleostomi</taxon>
        <taxon>Actinopterygii</taxon>
        <taxon>Neopterygii</taxon>
        <taxon>Teleostei</taxon>
        <taxon>Neoteleostei</taxon>
        <taxon>Acanthomorphata</taxon>
        <taxon>Carangaria</taxon>
        <taxon>Pleuronectiformes</taxon>
        <taxon>Pleuronectoidei</taxon>
        <taxon>Pleuronectidae</taxon>
        <taxon>Pleuronectes</taxon>
    </lineage>
</organism>
<feature type="compositionally biased region" description="Basic and acidic residues" evidence="1">
    <location>
        <begin position="1"/>
        <end position="19"/>
    </location>
</feature>
<reference evidence="2" key="1">
    <citation type="submission" date="2020-03" db="EMBL/GenBank/DDBJ databases">
        <authorList>
            <person name="Weist P."/>
        </authorList>
    </citation>
    <scope>NUCLEOTIDE SEQUENCE</scope>
</reference>
<evidence type="ECO:0000256" key="1">
    <source>
        <dbReference type="SAM" id="MobiDB-lite"/>
    </source>
</evidence>
<dbReference type="Proteomes" id="UP001153269">
    <property type="component" value="Unassembled WGS sequence"/>
</dbReference>
<evidence type="ECO:0000313" key="3">
    <source>
        <dbReference type="Proteomes" id="UP001153269"/>
    </source>
</evidence>
<accession>A0A9N7W3A2</accession>
<dbReference type="EMBL" id="CADEAL010004427">
    <property type="protein sequence ID" value="CAB1459355.1"/>
    <property type="molecule type" value="Genomic_DNA"/>
</dbReference>
<name>A0A9N7W3A2_PLEPL</name>
<evidence type="ECO:0000313" key="2">
    <source>
        <dbReference type="EMBL" id="CAB1459355.1"/>
    </source>
</evidence>
<gene>
    <name evidence="2" type="ORF">PLEPLA_LOCUS47192</name>
</gene>
<proteinExistence type="predicted"/>
<protein>
    <submittedName>
        <fullName evidence="2">Uncharacterized protein</fullName>
    </submittedName>
</protein>
<feature type="region of interest" description="Disordered" evidence="1">
    <location>
        <begin position="1"/>
        <end position="25"/>
    </location>
</feature>
<keyword evidence="3" id="KW-1185">Reference proteome</keyword>
<dbReference type="AlphaFoldDB" id="A0A9N7W3A2"/>